<organism evidence="2 3">
    <name type="scientific">Tanacetum coccineum</name>
    <dbReference type="NCBI Taxonomy" id="301880"/>
    <lineage>
        <taxon>Eukaryota</taxon>
        <taxon>Viridiplantae</taxon>
        <taxon>Streptophyta</taxon>
        <taxon>Embryophyta</taxon>
        <taxon>Tracheophyta</taxon>
        <taxon>Spermatophyta</taxon>
        <taxon>Magnoliopsida</taxon>
        <taxon>eudicotyledons</taxon>
        <taxon>Gunneridae</taxon>
        <taxon>Pentapetalae</taxon>
        <taxon>asterids</taxon>
        <taxon>campanulids</taxon>
        <taxon>Asterales</taxon>
        <taxon>Asteraceae</taxon>
        <taxon>Asteroideae</taxon>
        <taxon>Anthemideae</taxon>
        <taxon>Anthemidinae</taxon>
        <taxon>Tanacetum</taxon>
    </lineage>
</organism>
<comment type="caution">
    <text evidence="2">The sequence shown here is derived from an EMBL/GenBank/DDBJ whole genome shotgun (WGS) entry which is preliminary data.</text>
</comment>
<gene>
    <name evidence="2" type="ORF">Tco_1068630</name>
</gene>
<feature type="region of interest" description="Disordered" evidence="1">
    <location>
        <begin position="73"/>
        <end position="149"/>
    </location>
</feature>
<feature type="compositionally biased region" description="Basic and acidic residues" evidence="1">
    <location>
        <begin position="76"/>
        <end position="93"/>
    </location>
</feature>
<accession>A0ABQ5HG92</accession>
<dbReference type="EMBL" id="BQNB010019591">
    <property type="protein sequence ID" value="GJT86913.1"/>
    <property type="molecule type" value="Genomic_DNA"/>
</dbReference>
<name>A0ABQ5HG92_9ASTR</name>
<dbReference type="Proteomes" id="UP001151760">
    <property type="component" value="Unassembled WGS sequence"/>
</dbReference>
<sequence length="317" mass="35616">MCGLTTTCRHPDWAYNIKDQDGNVIDMDTFLQLLVWTGTITSKGDPILDNQRPEVRTTPRLAVREAIPEKSAFQKNLEKPNSKIVMAREKKDQQNLAKAQAKRARKEGSEAPQKKRKVHKNPDLNRSSSEKNLSPTPLHHANPKNVGDPLTVVLNDAARAAANVEKEVVDLSTNSFHSAHHEDTEEGTVDHRFMSNWGLRDDLRICTFRVCKELVSHLATPAEEEVLGNLTNVKVIDRIKGLEEALAPKSVQLAMVEGKVKVLEDEKVVLLAKLDQAEKDRHKLVWEFILTVVKKLYTSIEYRQSLAASVSLCFTMG</sequence>
<proteinExistence type="predicted"/>
<reference evidence="2" key="1">
    <citation type="journal article" date="2022" name="Int. J. Mol. Sci.">
        <title>Draft Genome of Tanacetum Coccineum: Genomic Comparison of Closely Related Tanacetum-Family Plants.</title>
        <authorList>
            <person name="Yamashiro T."/>
            <person name="Shiraishi A."/>
            <person name="Nakayama K."/>
            <person name="Satake H."/>
        </authorList>
    </citation>
    <scope>NUCLEOTIDE SEQUENCE</scope>
</reference>
<feature type="compositionally biased region" description="Polar residues" evidence="1">
    <location>
        <begin position="124"/>
        <end position="135"/>
    </location>
</feature>
<reference evidence="2" key="2">
    <citation type="submission" date="2022-01" db="EMBL/GenBank/DDBJ databases">
        <authorList>
            <person name="Yamashiro T."/>
            <person name="Shiraishi A."/>
            <person name="Satake H."/>
            <person name="Nakayama K."/>
        </authorList>
    </citation>
    <scope>NUCLEOTIDE SEQUENCE</scope>
</reference>
<protein>
    <submittedName>
        <fullName evidence="2">Uncharacterized protein</fullName>
    </submittedName>
</protein>
<evidence type="ECO:0000256" key="1">
    <source>
        <dbReference type="SAM" id="MobiDB-lite"/>
    </source>
</evidence>
<evidence type="ECO:0000313" key="3">
    <source>
        <dbReference type="Proteomes" id="UP001151760"/>
    </source>
</evidence>
<evidence type="ECO:0000313" key="2">
    <source>
        <dbReference type="EMBL" id="GJT86913.1"/>
    </source>
</evidence>
<keyword evidence="3" id="KW-1185">Reference proteome</keyword>